<evidence type="ECO:0000313" key="4">
    <source>
        <dbReference type="Proteomes" id="UP000648663"/>
    </source>
</evidence>
<dbReference type="EMBL" id="JAAMPA010000001">
    <property type="protein sequence ID" value="NIH65567.1"/>
    <property type="molecule type" value="Genomic_DNA"/>
</dbReference>
<accession>A0A846LD30</accession>
<reference evidence="1" key="1">
    <citation type="journal article" date="2014" name="Int. J. Syst. Evol. Microbiol.">
        <title>Complete genome of a new Firmicutes species belonging to the dominant human colonic microbiota ('Ruminococcus bicirculans') reveals two chromosomes and a selective capacity to utilize plant glucans.</title>
        <authorList>
            <consortium name="NISC Comparative Sequencing Program"/>
            <person name="Wegmann U."/>
            <person name="Louis P."/>
            <person name="Goesmann A."/>
            <person name="Henrissat B."/>
            <person name="Duncan S.H."/>
            <person name="Flint H.J."/>
        </authorList>
    </citation>
    <scope>NUCLEOTIDE SEQUENCE</scope>
    <source>
        <strain evidence="1">CGMCC 4.5581</strain>
    </source>
</reference>
<organism evidence="2 3">
    <name type="scientific">Modestobacter marinus</name>
    <dbReference type="NCBI Taxonomy" id="477641"/>
    <lineage>
        <taxon>Bacteria</taxon>
        <taxon>Bacillati</taxon>
        <taxon>Actinomycetota</taxon>
        <taxon>Actinomycetes</taxon>
        <taxon>Geodermatophilales</taxon>
        <taxon>Geodermatophilaceae</taxon>
        <taxon>Modestobacter</taxon>
    </lineage>
</organism>
<dbReference type="Proteomes" id="UP000552836">
    <property type="component" value="Unassembled WGS sequence"/>
</dbReference>
<evidence type="ECO:0000313" key="2">
    <source>
        <dbReference type="EMBL" id="NIH65567.1"/>
    </source>
</evidence>
<dbReference type="AlphaFoldDB" id="A0A846LD30"/>
<gene>
    <name evidence="2" type="ORF">FB380_000013</name>
    <name evidence="1" type="ORF">GCM10011589_22030</name>
</gene>
<sequence>MSTETLRAVRGLEDEIADRLADARSATAVVSRAQAEAQAVREAAAAEAEELGRRRIAELLAAAEESAAALRADGARRSAELRTVAEAAAGDDVADLLAAVLPPRPGTPPGTER</sequence>
<dbReference type="EMBL" id="BMMI01000004">
    <property type="protein sequence ID" value="GGL65475.1"/>
    <property type="molecule type" value="Genomic_DNA"/>
</dbReference>
<dbReference type="Proteomes" id="UP000648663">
    <property type="component" value="Unassembled WGS sequence"/>
</dbReference>
<reference evidence="1" key="4">
    <citation type="submission" date="2024-05" db="EMBL/GenBank/DDBJ databases">
        <authorList>
            <person name="Sun Q."/>
            <person name="Zhou Y."/>
        </authorList>
    </citation>
    <scope>NUCLEOTIDE SEQUENCE</scope>
    <source>
        <strain evidence="1">CGMCC 4.5581</strain>
    </source>
</reference>
<keyword evidence="4" id="KW-1185">Reference proteome</keyword>
<name>A0A846LD30_9ACTN</name>
<evidence type="ECO:0000313" key="3">
    <source>
        <dbReference type="Proteomes" id="UP000552836"/>
    </source>
</evidence>
<evidence type="ECO:0000313" key="1">
    <source>
        <dbReference type="EMBL" id="GGL65475.1"/>
    </source>
</evidence>
<comment type="caution">
    <text evidence="2">The sequence shown here is derived from an EMBL/GenBank/DDBJ whole genome shotgun (WGS) entry which is preliminary data.</text>
</comment>
<protein>
    <submittedName>
        <fullName evidence="2">Vacuolar-type H+-ATPase subunit H</fullName>
    </submittedName>
</protein>
<reference evidence="4" key="2">
    <citation type="journal article" date="2019" name="Int. J. Syst. Evol. Microbiol.">
        <title>The Global Catalogue of Microorganisms (GCM) 10K type strain sequencing project: providing services to taxonomists for standard genome sequencing and annotation.</title>
        <authorList>
            <consortium name="The Broad Institute Genomics Platform"/>
            <consortium name="The Broad Institute Genome Sequencing Center for Infectious Disease"/>
            <person name="Wu L."/>
            <person name="Ma J."/>
        </authorList>
    </citation>
    <scope>NUCLEOTIDE SEQUENCE [LARGE SCALE GENOMIC DNA]</scope>
    <source>
        <strain evidence="4">CGMCC 4.5581</strain>
    </source>
</reference>
<dbReference type="RefSeq" id="WP_166753304.1">
    <property type="nucleotide sequence ID" value="NZ_BAABJU010000007.1"/>
</dbReference>
<reference evidence="2 3" key="3">
    <citation type="submission" date="2020-02" db="EMBL/GenBank/DDBJ databases">
        <title>Sequencing the genomes of 1000 actinobacteria strains.</title>
        <authorList>
            <person name="Klenk H.-P."/>
        </authorList>
    </citation>
    <scope>NUCLEOTIDE SEQUENCE [LARGE SCALE GENOMIC DNA]</scope>
    <source>
        <strain evidence="2 3">DSM 45201</strain>
    </source>
</reference>
<proteinExistence type="predicted"/>